<evidence type="ECO:0000256" key="1">
    <source>
        <dbReference type="SAM" id="Phobius"/>
    </source>
</evidence>
<feature type="transmembrane region" description="Helical" evidence="1">
    <location>
        <begin position="54"/>
        <end position="76"/>
    </location>
</feature>
<gene>
    <name evidence="2" type="ORF">TVY486_0401960</name>
</gene>
<accession>G0TU96</accession>
<organism evidence="2">
    <name type="scientific">Trypanosoma vivax (strain Y486)</name>
    <dbReference type="NCBI Taxonomy" id="1055687"/>
    <lineage>
        <taxon>Eukaryota</taxon>
        <taxon>Discoba</taxon>
        <taxon>Euglenozoa</taxon>
        <taxon>Kinetoplastea</taxon>
        <taxon>Metakinetoplastina</taxon>
        <taxon>Trypanosomatida</taxon>
        <taxon>Trypanosomatidae</taxon>
        <taxon>Trypanosoma</taxon>
        <taxon>Duttonella</taxon>
    </lineage>
</organism>
<dbReference type="EMBL" id="HE573020">
    <property type="protein sequence ID" value="CCC47530.1"/>
    <property type="molecule type" value="Genomic_DNA"/>
</dbReference>
<name>G0TU96_TRYVY</name>
<sequence length="128" mass="14171">MSSKIVVCMAFSCLNAATAFLIAWLMHMDIATFAIVAAIHRWDLSQKAKACQNAGMWFVVVTLCLFIYALCGRCFSSPPRLQRYEMELTDAREGAPLLRSQNIATGIPRPVPPYVGGLRHREGYGSSD</sequence>
<protein>
    <submittedName>
        <fullName evidence="2">Uncharacterized protein</fullName>
    </submittedName>
</protein>
<keyword evidence="1" id="KW-0812">Transmembrane</keyword>
<dbReference type="AlphaFoldDB" id="G0TU96"/>
<dbReference type="PANTHER" id="PTHR39668:SF2">
    <property type="match status" value="1"/>
</dbReference>
<reference evidence="2" key="1">
    <citation type="journal article" date="2012" name="Proc. Natl. Acad. Sci. U.S.A.">
        <title>Antigenic diversity is generated by distinct evolutionary mechanisms in African trypanosome species.</title>
        <authorList>
            <person name="Jackson A.P."/>
            <person name="Berry A."/>
            <person name="Aslett M."/>
            <person name="Allison H.C."/>
            <person name="Burton P."/>
            <person name="Vavrova-Anderson J."/>
            <person name="Brown R."/>
            <person name="Browne H."/>
            <person name="Corton N."/>
            <person name="Hauser H."/>
            <person name="Gamble J."/>
            <person name="Gilderthorp R."/>
            <person name="Marcello L."/>
            <person name="McQuillan J."/>
            <person name="Otto T.D."/>
            <person name="Quail M.A."/>
            <person name="Sanders M.J."/>
            <person name="van Tonder A."/>
            <person name="Ginger M.L."/>
            <person name="Field M.C."/>
            <person name="Barry J.D."/>
            <person name="Hertz-Fowler C."/>
            <person name="Berriman M."/>
        </authorList>
    </citation>
    <scope>NUCLEOTIDE SEQUENCE</scope>
    <source>
        <strain evidence="2">Y486</strain>
    </source>
</reference>
<proteinExistence type="predicted"/>
<dbReference type="PANTHER" id="PTHR39668">
    <property type="entry name" value="HYPOTHETICAL TRANSMEMBRANE PROTEIN L6586.03-RELATED"/>
    <property type="match status" value="1"/>
</dbReference>
<dbReference type="VEuPathDB" id="TriTrypDB:TvY486_0401960"/>
<keyword evidence="1" id="KW-1133">Transmembrane helix</keyword>
<keyword evidence="1" id="KW-0472">Membrane</keyword>
<evidence type="ECO:0000313" key="2">
    <source>
        <dbReference type="EMBL" id="CCC47530.1"/>
    </source>
</evidence>